<keyword evidence="1" id="KW-0732">Signal</keyword>
<evidence type="ECO:0000313" key="2">
    <source>
        <dbReference type="EMBL" id="CAD6191567.1"/>
    </source>
</evidence>
<name>A0A8S1H8G0_9PELO</name>
<accession>A0A8S1H8G0</accession>
<dbReference type="Proteomes" id="UP000835052">
    <property type="component" value="Unassembled WGS sequence"/>
</dbReference>
<comment type="caution">
    <text evidence="2">The sequence shown here is derived from an EMBL/GenBank/DDBJ whole genome shotgun (WGS) entry which is preliminary data.</text>
</comment>
<evidence type="ECO:0000256" key="1">
    <source>
        <dbReference type="SAM" id="SignalP"/>
    </source>
</evidence>
<protein>
    <submittedName>
        <fullName evidence="2">Uncharacterized protein</fullName>
    </submittedName>
</protein>
<keyword evidence="3" id="KW-1185">Reference proteome</keyword>
<feature type="chain" id="PRO_5035903804" evidence="1">
    <location>
        <begin position="26"/>
        <end position="80"/>
    </location>
</feature>
<feature type="signal peptide" evidence="1">
    <location>
        <begin position="1"/>
        <end position="25"/>
    </location>
</feature>
<dbReference type="EMBL" id="CAJGYM010000022">
    <property type="protein sequence ID" value="CAD6191567.1"/>
    <property type="molecule type" value="Genomic_DNA"/>
</dbReference>
<proteinExistence type="predicted"/>
<evidence type="ECO:0000313" key="3">
    <source>
        <dbReference type="Proteomes" id="UP000835052"/>
    </source>
</evidence>
<dbReference type="AlphaFoldDB" id="A0A8S1H8G0"/>
<organism evidence="2 3">
    <name type="scientific">Caenorhabditis auriculariae</name>
    <dbReference type="NCBI Taxonomy" id="2777116"/>
    <lineage>
        <taxon>Eukaryota</taxon>
        <taxon>Metazoa</taxon>
        <taxon>Ecdysozoa</taxon>
        <taxon>Nematoda</taxon>
        <taxon>Chromadorea</taxon>
        <taxon>Rhabditida</taxon>
        <taxon>Rhabditina</taxon>
        <taxon>Rhabditomorpha</taxon>
        <taxon>Rhabditoidea</taxon>
        <taxon>Rhabditidae</taxon>
        <taxon>Peloderinae</taxon>
        <taxon>Caenorhabditis</taxon>
    </lineage>
</organism>
<sequence>MMSLFEAVFFLWSFLLFSIVGCGQTERKLQRKPCLERNVKKETFIDRPKWDEQLPNIIEEDPSVVEKVKQSSTRESDVEL</sequence>
<gene>
    <name evidence="2" type="ORF">CAUJ_LOCUS7486</name>
</gene>
<reference evidence="2" key="1">
    <citation type="submission" date="2020-10" db="EMBL/GenBank/DDBJ databases">
        <authorList>
            <person name="Kikuchi T."/>
        </authorList>
    </citation>
    <scope>NUCLEOTIDE SEQUENCE</scope>
    <source>
        <strain evidence="2">NKZ352</strain>
    </source>
</reference>